<feature type="domain" description="PAC" evidence="7">
    <location>
        <begin position="392"/>
        <end position="443"/>
    </location>
</feature>
<dbReference type="PROSITE" id="PS50113">
    <property type="entry name" value="PAC"/>
    <property type="match status" value="1"/>
</dbReference>
<feature type="transmembrane region" description="Helical" evidence="6">
    <location>
        <begin position="278"/>
        <end position="297"/>
    </location>
</feature>
<feature type="domain" description="CHASE" evidence="8">
    <location>
        <begin position="117"/>
        <end position="258"/>
    </location>
</feature>
<dbReference type="SUPFAM" id="SSF141868">
    <property type="entry name" value="EAL domain-like"/>
    <property type="match status" value="1"/>
</dbReference>
<reference evidence="11" key="1">
    <citation type="submission" date="2022-04" db="EMBL/GenBank/DDBJ databases">
        <title>Roseibium sp. CAU 1639 isolated from mud.</title>
        <authorList>
            <person name="Kim W."/>
        </authorList>
    </citation>
    <scope>NUCLEOTIDE SEQUENCE</scope>
    <source>
        <strain evidence="11">CAU 1639</strain>
    </source>
</reference>
<dbReference type="RefSeq" id="WP_248156408.1">
    <property type="nucleotide sequence ID" value="NZ_JALNMJ010000013.1"/>
</dbReference>
<gene>
    <name evidence="11" type="ORF">M0H32_17865</name>
</gene>
<keyword evidence="12" id="KW-1185">Reference proteome</keyword>
<dbReference type="InterPro" id="IPR001633">
    <property type="entry name" value="EAL_dom"/>
</dbReference>
<dbReference type="Pfam" id="PF03924">
    <property type="entry name" value="CHASE"/>
    <property type="match status" value="1"/>
</dbReference>
<dbReference type="InterPro" id="IPR006189">
    <property type="entry name" value="CHASE_dom"/>
</dbReference>
<dbReference type="InterPro" id="IPR013655">
    <property type="entry name" value="PAS_fold_3"/>
</dbReference>
<dbReference type="Gene3D" id="3.30.450.20">
    <property type="entry name" value="PAS domain"/>
    <property type="match status" value="1"/>
</dbReference>
<dbReference type="PROSITE" id="PS50887">
    <property type="entry name" value="GGDEF"/>
    <property type="match status" value="1"/>
</dbReference>
<evidence type="ECO:0000259" key="7">
    <source>
        <dbReference type="PROSITE" id="PS50113"/>
    </source>
</evidence>
<dbReference type="Proteomes" id="UP001431221">
    <property type="component" value="Unassembled WGS sequence"/>
</dbReference>
<dbReference type="PROSITE" id="PS50883">
    <property type="entry name" value="EAL"/>
    <property type="match status" value="1"/>
</dbReference>
<dbReference type="EMBL" id="JALNMJ010000013">
    <property type="protein sequence ID" value="MCK7614039.1"/>
    <property type="molecule type" value="Genomic_DNA"/>
</dbReference>
<dbReference type="Pfam" id="PF00563">
    <property type="entry name" value="EAL"/>
    <property type="match status" value="1"/>
</dbReference>
<evidence type="ECO:0000313" key="11">
    <source>
        <dbReference type="EMBL" id="MCK7614039.1"/>
    </source>
</evidence>
<evidence type="ECO:0000259" key="8">
    <source>
        <dbReference type="PROSITE" id="PS50839"/>
    </source>
</evidence>
<feature type="domain" description="EAL" evidence="9">
    <location>
        <begin position="635"/>
        <end position="886"/>
    </location>
</feature>
<dbReference type="PROSITE" id="PS50839">
    <property type="entry name" value="CHASE"/>
    <property type="match status" value="1"/>
</dbReference>
<dbReference type="Gene3D" id="3.30.70.270">
    <property type="match status" value="1"/>
</dbReference>
<dbReference type="InterPro" id="IPR042240">
    <property type="entry name" value="CHASE_sf"/>
</dbReference>
<dbReference type="InterPro" id="IPR000160">
    <property type="entry name" value="GGDEF_dom"/>
</dbReference>
<dbReference type="InterPro" id="IPR043128">
    <property type="entry name" value="Rev_trsase/Diguanyl_cyclase"/>
</dbReference>
<keyword evidence="3 6" id="KW-1133">Transmembrane helix</keyword>
<evidence type="ECO:0000313" key="12">
    <source>
        <dbReference type="Proteomes" id="UP001431221"/>
    </source>
</evidence>
<accession>A0ABT0GX73</accession>
<dbReference type="SUPFAM" id="SSF55073">
    <property type="entry name" value="Nucleotide cyclase"/>
    <property type="match status" value="1"/>
</dbReference>
<dbReference type="PANTHER" id="PTHR44757">
    <property type="entry name" value="DIGUANYLATE CYCLASE DGCP"/>
    <property type="match status" value="1"/>
</dbReference>
<dbReference type="CDD" id="cd01949">
    <property type="entry name" value="GGDEF"/>
    <property type="match status" value="1"/>
</dbReference>
<feature type="transmembrane region" description="Helical" evidence="6">
    <location>
        <begin position="20"/>
        <end position="40"/>
    </location>
</feature>
<dbReference type="Pfam" id="PF08447">
    <property type="entry name" value="PAS_3"/>
    <property type="match status" value="1"/>
</dbReference>
<dbReference type="SUPFAM" id="SSF55785">
    <property type="entry name" value="PYP-like sensor domain (PAS domain)"/>
    <property type="match status" value="1"/>
</dbReference>
<evidence type="ECO:0000259" key="10">
    <source>
        <dbReference type="PROSITE" id="PS50887"/>
    </source>
</evidence>
<sequence length="891" mass="99559">MSKTFFSRIDASHVLSRPSLISVAAVGIALAVTIVAGIFAELQNRSVHRQSARADVGEHLGLVRARLEGNINSNLQLVRGMVALIATQKDIDQEQFGDITRSLIGKHSQLRNIAGAPDLVVSLMYPMEGNEKAIGLDYRKNEQQREAAMRAVNSGEMLLAGPVNLLQGGIGFIGRFPVFYEDAAGDRHLWGLISAVVDAERLYADSGLTDPDLPIDIAISGRDANVMDKTVFFGDERILAQKPVLSEVVLPAGRWQIAAIPRGGWSDMPENVWQVRSLILVGGLLVVLPIFIAGQLYDQRRVHIRELQRRQVQMEGLSQRLKLALDTSKIGIWELNLDTGELTWDGRMRELYDIPADRDTTQYDVWSDSLHPDDLERAEKEYWDAIDAGGMYHSDFRVILQDGSTRWIRAIGAVHTNARGQRYILGVNWDVSSDIQLKTRLLNAKRNAEDRNKELEDARALMEHHSLHDSLTGLPNRRYLDQHLLDAQAPRKPTALLHIDLDRFKHINDTLGHAAGDSMLIYAASVLTEKAGPTDFVARIGGDEFVIAITEPTDEEQLAHLAERVIERMRQPIPYDGHQCRIGVSIGIAMADTSLHDYGRHLLVDADLALYRAKSNGRNRFEFFSDTLKLEIIRNKQVADDILSGLERQEFLPFFQPQFDARTLQISGVEALARWDHPSEGILSPDAFLKTADELNVVPLIDRIILEQTLWQSTRWKAAGIEIPKMSVNVSAGRLNDANLMESLDGLSFEPGTLSFELLESIFLDDKNDVIAANFERLRQVGIDIEIDDFGTGYASIVSLIHLRPSRLKIDRQLILPIIQSEGQRRLVASIIEIGQSLGIKVVAEGVETMEHARILRDLGCDALQGYAFAPPMSSDRLIDFVRSEAWRKAS</sequence>
<feature type="domain" description="GGDEF" evidence="10">
    <location>
        <begin position="492"/>
        <end position="626"/>
    </location>
</feature>
<dbReference type="CDD" id="cd01948">
    <property type="entry name" value="EAL"/>
    <property type="match status" value="1"/>
</dbReference>
<evidence type="ECO:0000259" key="9">
    <source>
        <dbReference type="PROSITE" id="PS50883"/>
    </source>
</evidence>
<organism evidence="11 12">
    <name type="scientific">Roseibium sediminicola</name>
    <dbReference type="NCBI Taxonomy" id="2933272"/>
    <lineage>
        <taxon>Bacteria</taxon>
        <taxon>Pseudomonadati</taxon>
        <taxon>Pseudomonadota</taxon>
        <taxon>Alphaproteobacteria</taxon>
        <taxon>Hyphomicrobiales</taxon>
        <taxon>Stappiaceae</taxon>
        <taxon>Roseibium</taxon>
    </lineage>
</organism>
<keyword evidence="2 6" id="KW-0812">Transmembrane</keyword>
<dbReference type="NCBIfam" id="TIGR00254">
    <property type="entry name" value="GGDEF"/>
    <property type="match status" value="1"/>
</dbReference>
<comment type="caution">
    <text evidence="11">The sequence shown here is derived from an EMBL/GenBank/DDBJ whole genome shotgun (WGS) entry which is preliminary data.</text>
</comment>
<dbReference type="InterPro" id="IPR000014">
    <property type="entry name" value="PAS"/>
</dbReference>
<evidence type="ECO:0000256" key="1">
    <source>
        <dbReference type="ARBA" id="ARBA00004370"/>
    </source>
</evidence>
<keyword evidence="4 6" id="KW-0472">Membrane</keyword>
<feature type="coiled-coil region" evidence="5">
    <location>
        <begin position="438"/>
        <end position="465"/>
    </location>
</feature>
<evidence type="ECO:0000256" key="5">
    <source>
        <dbReference type="SAM" id="Coils"/>
    </source>
</evidence>
<dbReference type="SMART" id="SM00091">
    <property type="entry name" value="PAS"/>
    <property type="match status" value="1"/>
</dbReference>
<dbReference type="SMART" id="SM00052">
    <property type="entry name" value="EAL"/>
    <property type="match status" value="1"/>
</dbReference>
<evidence type="ECO:0000256" key="3">
    <source>
        <dbReference type="ARBA" id="ARBA00022989"/>
    </source>
</evidence>
<dbReference type="InterPro" id="IPR029787">
    <property type="entry name" value="Nucleotide_cyclase"/>
</dbReference>
<dbReference type="InterPro" id="IPR035919">
    <property type="entry name" value="EAL_sf"/>
</dbReference>
<dbReference type="InterPro" id="IPR052155">
    <property type="entry name" value="Biofilm_reg_signaling"/>
</dbReference>
<dbReference type="InterPro" id="IPR035965">
    <property type="entry name" value="PAS-like_dom_sf"/>
</dbReference>
<evidence type="ECO:0000256" key="2">
    <source>
        <dbReference type="ARBA" id="ARBA00022692"/>
    </source>
</evidence>
<protein>
    <submittedName>
        <fullName evidence="11">EAL domain-containing protein</fullName>
    </submittedName>
</protein>
<keyword evidence="5" id="KW-0175">Coiled coil</keyword>
<dbReference type="Gene3D" id="2.10.70.100">
    <property type="match status" value="1"/>
</dbReference>
<dbReference type="Gene3D" id="3.20.20.450">
    <property type="entry name" value="EAL domain"/>
    <property type="match status" value="1"/>
</dbReference>
<dbReference type="Pfam" id="PF00990">
    <property type="entry name" value="GGDEF"/>
    <property type="match status" value="1"/>
</dbReference>
<evidence type="ECO:0000256" key="4">
    <source>
        <dbReference type="ARBA" id="ARBA00023136"/>
    </source>
</evidence>
<dbReference type="SMART" id="SM00267">
    <property type="entry name" value="GGDEF"/>
    <property type="match status" value="1"/>
</dbReference>
<proteinExistence type="predicted"/>
<dbReference type="InterPro" id="IPR000700">
    <property type="entry name" value="PAS-assoc_C"/>
</dbReference>
<comment type="subcellular location">
    <subcellularLocation>
        <location evidence="1">Membrane</location>
    </subcellularLocation>
</comment>
<dbReference type="Gene3D" id="3.30.450.350">
    <property type="entry name" value="CHASE domain"/>
    <property type="match status" value="1"/>
</dbReference>
<evidence type="ECO:0000256" key="6">
    <source>
        <dbReference type="SAM" id="Phobius"/>
    </source>
</evidence>
<dbReference type="PANTHER" id="PTHR44757:SF2">
    <property type="entry name" value="BIOFILM ARCHITECTURE MAINTENANCE PROTEIN MBAA"/>
    <property type="match status" value="1"/>
</dbReference>
<name>A0ABT0GX73_9HYPH</name>
<dbReference type="CDD" id="cd00130">
    <property type="entry name" value="PAS"/>
    <property type="match status" value="1"/>
</dbReference>
<dbReference type="SMART" id="SM01079">
    <property type="entry name" value="CHASE"/>
    <property type="match status" value="1"/>
</dbReference>